<evidence type="ECO:0000256" key="1">
    <source>
        <dbReference type="SAM" id="MobiDB-lite"/>
    </source>
</evidence>
<feature type="compositionally biased region" description="Low complexity" evidence="1">
    <location>
        <begin position="279"/>
        <end position="311"/>
    </location>
</feature>
<feature type="region of interest" description="Disordered" evidence="1">
    <location>
        <begin position="132"/>
        <end position="152"/>
    </location>
</feature>
<keyword evidence="3" id="KW-1185">Reference proteome</keyword>
<accession>A0AAD3HSH0</accession>
<dbReference type="AlphaFoldDB" id="A0AAD3HSH0"/>
<comment type="caution">
    <text evidence="2">The sequence shown here is derived from an EMBL/GenBank/DDBJ whole genome shotgun (WGS) entry which is preliminary data.</text>
</comment>
<feature type="region of interest" description="Disordered" evidence="1">
    <location>
        <begin position="1"/>
        <end position="23"/>
    </location>
</feature>
<feature type="region of interest" description="Disordered" evidence="1">
    <location>
        <begin position="470"/>
        <end position="503"/>
    </location>
</feature>
<gene>
    <name evidence="2" type="ORF">Agub_g14710</name>
</gene>
<dbReference type="PANTHER" id="PTHR46999">
    <property type="entry name" value="ALPHA-GLUCAN WATER DIKINASE 1, CHLOROPLASTIC-RELATED"/>
    <property type="match status" value="1"/>
</dbReference>
<feature type="region of interest" description="Disordered" evidence="1">
    <location>
        <begin position="245"/>
        <end position="311"/>
    </location>
</feature>
<feature type="compositionally biased region" description="Polar residues" evidence="1">
    <location>
        <begin position="266"/>
        <end position="278"/>
    </location>
</feature>
<feature type="compositionally biased region" description="Polar residues" evidence="1">
    <location>
        <begin position="1"/>
        <end position="22"/>
    </location>
</feature>
<feature type="region of interest" description="Disordered" evidence="1">
    <location>
        <begin position="546"/>
        <end position="588"/>
    </location>
</feature>
<dbReference type="Proteomes" id="UP001054857">
    <property type="component" value="Unassembled WGS sequence"/>
</dbReference>
<proteinExistence type="predicted"/>
<evidence type="ECO:0000313" key="3">
    <source>
        <dbReference type="Proteomes" id="UP001054857"/>
    </source>
</evidence>
<feature type="region of interest" description="Disordered" evidence="1">
    <location>
        <begin position="613"/>
        <end position="633"/>
    </location>
</feature>
<dbReference type="PANTHER" id="PTHR46999:SF1">
    <property type="entry name" value="ALPHA-GLUCAN WATER DIKINASE 1, CHLOROPLASTIC"/>
    <property type="match status" value="1"/>
</dbReference>
<feature type="non-terminal residue" evidence="2">
    <location>
        <position position="1"/>
    </location>
</feature>
<reference evidence="2 3" key="1">
    <citation type="journal article" date="2021" name="Sci. Rep.">
        <title>Genome sequencing of the multicellular alga Astrephomene provides insights into convergent evolution of germ-soma differentiation.</title>
        <authorList>
            <person name="Yamashita S."/>
            <person name="Yamamoto K."/>
            <person name="Matsuzaki R."/>
            <person name="Suzuki S."/>
            <person name="Yamaguchi H."/>
            <person name="Hirooka S."/>
            <person name="Minakuchi Y."/>
            <person name="Miyagishima S."/>
            <person name="Kawachi M."/>
            <person name="Toyoda A."/>
            <person name="Nozaki H."/>
        </authorList>
    </citation>
    <scope>NUCLEOTIDE SEQUENCE [LARGE SCALE GENOMIC DNA]</scope>
    <source>
        <strain evidence="2 3">NIES-4017</strain>
    </source>
</reference>
<protein>
    <submittedName>
        <fullName evidence="2">Uncharacterized protein</fullName>
    </submittedName>
</protein>
<organism evidence="2 3">
    <name type="scientific">Astrephomene gubernaculifera</name>
    <dbReference type="NCBI Taxonomy" id="47775"/>
    <lineage>
        <taxon>Eukaryota</taxon>
        <taxon>Viridiplantae</taxon>
        <taxon>Chlorophyta</taxon>
        <taxon>core chlorophytes</taxon>
        <taxon>Chlorophyceae</taxon>
        <taxon>CS clade</taxon>
        <taxon>Chlamydomonadales</taxon>
        <taxon>Astrephomenaceae</taxon>
        <taxon>Astrephomene</taxon>
    </lineage>
</organism>
<name>A0AAD3HSH0_9CHLO</name>
<feature type="compositionally biased region" description="Low complexity" evidence="1">
    <location>
        <begin position="141"/>
        <end position="152"/>
    </location>
</feature>
<evidence type="ECO:0000313" key="2">
    <source>
        <dbReference type="EMBL" id="GFR52174.1"/>
    </source>
</evidence>
<dbReference type="EMBL" id="BMAR01000059">
    <property type="protein sequence ID" value="GFR52174.1"/>
    <property type="molecule type" value="Genomic_DNA"/>
</dbReference>
<sequence length="661" mass="66863">MVLSSTSVNRKLPSTKSISSRTAVHGSAAFPPVVGPTIGSPPPGCSRVPSCAASNLVSAFVACSFSFNSGCLAPEAQSHFPASKGGPGRTSLVAAAASAGESARGSGFGAAGSGNRGGVGFGSPRFRTFGLGGGVKRGQGRRQSSSSAAAGEEVLLSPGSSEAARTCGLGPGTVSRLQADCIRAVHTWCKLGPGDHLAVQVTHQQAATSAATPALLISAATCFAGPDGRRHALIALSLLAAEVPPSAPSPPTHHSATSGFGREDNSGTASNSNDTSNGALADTLTADATAPSTAAPAPAATTASPALSSSPMLEPYEGLEAHWGCCQGPGQRWYGGPPGWHTLPAVSHDAGHGAWQTPFVVRQAVPLTIEEAVQQQDGQNRPEARSSRAGGGPWVAVYSLMLQLPWEGPIRQGGVSFVLKAAGNVWIKARPSAADGGSSNIMHSGGSETDFWVGTSDLPLAASGRPLLPDAFRTGNPDKNLPLVFPSQPAGRPSDGSAAAAMAAAAPEATSSATSNTAGLTATAATARPTISYSNAGSQPAAIAAKLQEPHHQSHIRRHKQSDKQPAGRQAEAGTPGSREKGGGGAENQDLLGVAAAFVPPPRRSNELLRPAQHWPLPSNRPMGQAGEADASASAAAAARQWLVDLVAQREPGAERSLMHR</sequence>